<dbReference type="RefSeq" id="WP_022540814.1">
    <property type="nucleotide sequence ID" value="NC_022521.1"/>
</dbReference>
<dbReference type="AlphaFoldDB" id="U3TC53"/>
<evidence type="ECO:0000259" key="1">
    <source>
        <dbReference type="SMART" id="SM00481"/>
    </source>
</evidence>
<dbReference type="Pfam" id="PF02811">
    <property type="entry name" value="PHP"/>
    <property type="match status" value="1"/>
</dbReference>
<proteinExistence type="predicted"/>
<dbReference type="PANTHER" id="PTHR42924">
    <property type="entry name" value="EXONUCLEASE"/>
    <property type="match status" value="1"/>
</dbReference>
<keyword evidence="3" id="KW-1185">Reference proteome</keyword>
<sequence>MIAVELHSHTTVSDGFQTPMEIVRLAARKGLSAIAVTDHDTFRGASLAKRAAKLLGGVFVIPSAEVRSLLGDVLVLCSNDVGDDFPRAVEELREWAVERGCITIAAHPGYSRYHGIPLNAVSRMARLFDAIEVWNAYTPPHFNLLAMKLADDLGHTPVSGSDAHVPSMVGVAPTLVEVDSDNAEGVVEAIARARTRPTIGFPGVRAIIENIGWSIYRVID</sequence>
<dbReference type="CDD" id="cd07432">
    <property type="entry name" value="PHP_HisPPase"/>
    <property type="match status" value="1"/>
</dbReference>
<reference evidence="2 3" key="1">
    <citation type="journal article" date="2013" name="Appl. Environ. Microbiol.">
        <title>Variation of the Virus-Related Elements within Syntenic Genomes of the Hyperthermophilic Archaeon Aeropyrum.</title>
        <authorList>
            <person name="Daifuku T."/>
            <person name="Yoshida T."/>
            <person name="Kitamura T."/>
            <person name="Kawaichi S."/>
            <person name="Inoue T."/>
            <person name="Nomura K."/>
            <person name="Yoshida Y."/>
            <person name="Kuno S."/>
            <person name="Sako Y."/>
        </authorList>
    </citation>
    <scope>NUCLEOTIDE SEQUENCE [LARGE SCALE GENOMIC DNA]</scope>
    <source>
        <strain evidence="2 3">SY1</strain>
    </source>
</reference>
<gene>
    <name evidence="2" type="ORF">ACAM_0064</name>
</gene>
<organism evidence="2 3">
    <name type="scientific">Aeropyrum camini SY1 = JCM 12091</name>
    <dbReference type="NCBI Taxonomy" id="1198449"/>
    <lineage>
        <taxon>Archaea</taxon>
        <taxon>Thermoproteota</taxon>
        <taxon>Thermoprotei</taxon>
        <taxon>Desulfurococcales</taxon>
        <taxon>Desulfurococcaceae</taxon>
        <taxon>Aeropyrum</taxon>
    </lineage>
</organism>
<evidence type="ECO:0000313" key="3">
    <source>
        <dbReference type="Proteomes" id="UP000016887"/>
    </source>
</evidence>
<name>U3TC53_9CREN</name>
<dbReference type="InterPro" id="IPR016195">
    <property type="entry name" value="Pol/histidinol_Pase-like"/>
</dbReference>
<dbReference type="GeneID" id="17109629"/>
<dbReference type="InterPro" id="IPR003141">
    <property type="entry name" value="Pol/His_phosphatase_N"/>
</dbReference>
<dbReference type="InterPro" id="IPR052018">
    <property type="entry name" value="PHP_domain"/>
</dbReference>
<protein>
    <submittedName>
        <fullName evidence="2">Predicted metal-dependent phosphoesterase</fullName>
    </submittedName>
</protein>
<dbReference type="Proteomes" id="UP000016887">
    <property type="component" value="Chromosome"/>
</dbReference>
<dbReference type="SMART" id="SM00481">
    <property type="entry name" value="POLIIIAc"/>
    <property type="match status" value="1"/>
</dbReference>
<feature type="domain" description="Polymerase/histidinol phosphatase N-terminal" evidence="1">
    <location>
        <begin position="4"/>
        <end position="70"/>
    </location>
</feature>
<evidence type="ECO:0000313" key="2">
    <source>
        <dbReference type="EMBL" id="BAN89533.1"/>
    </source>
</evidence>
<dbReference type="InterPro" id="IPR004013">
    <property type="entry name" value="PHP_dom"/>
</dbReference>
<dbReference type="PANTHER" id="PTHR42924:SF3">
    <property type="entry name" value="POLYMERASE_HISTIDINOL PHOSPHATASE N-TERMINAL DOMAIN-CONTAINING PROTEIN"/>
    <property type="match status" value="1"/>
</dbReference>
<dbReference type="STRING" id="1198449.ACAM_0064"/>
<dbReference type="Gene3D" id="3.20.20.140">
    <property type="entry name" value="Metal-dependent hydrolases"/>
    <property type="match status" value="1"/>
</dbReference>
<dbReference type="EMBL" id="AP012489">
    <property type="protein sequence ID" value="BAN89533.1"/>
    <property type="molecule type" value="Genomic_DNA"/>
</dbReference>
<dbReference type="GO" id="GO:0004534">
    <property type="term" value="F:5'-3' RNA exonuclease activity"/>
    <property type="evidence" value="ECO:0007669"/>
    <property type="project" value="TreeGrafter"/>
</dbReference>
<accession>U3TC53</accession>
<dbReference type="SUPFAM" id="SSF89550">
    <property type="entry name" value="PHP domain-like"/>
    <property type="match status" value="1"/>
</dbReference>
<dbReference type="NCBIfam" id="NF038032">
    <property type="entry name" value="CehA_McbA_metalo"/>
    <property type="match status" value="1"/>
</dbReference>
<dbReference type="Pfam" id="PF13263">
    <property type="entry name" value="PHP_C"/>
    <property type="match status" value="1"/>
</dbReference>
<dbReference type="eggNOG" id="arCOG00302">
    <property type="taxonomic scope" value="Archaea"/>
</dbReference>
<dbReference type="KEGG" id="acj:ACAM_0064"/>
<dbReference type="GO" id="GO:0035312">
    <property type="term" value="F:5'-3' DNA exonuclease activity"/>
    <property type="evidence" value="ECO:0007669"/>
    <property type="project" value="TreeGrafter"/>
</dbReference>
<dbReference type="PATRIC" id="fig|1198449.6.peg.67"/>